<dbReference type="Pfam" id="PF13391">
    <property type="entry name" value="HNH_2"/>
    <property type="match status" value="1"/>
</dbReference>
<keyword evidence="3" id="KW-1185">Reference proteome</keyword>
<feature type="domain" description="HNH nuclease" evidence="1">
    <location>
        <begin position="209"/>
        <end position="258"/>
    </location>
</feature>
<comment type="caution">
    <text evidence="2">The sequence shown here is derived from an EMBL/GenBank/DDBJ whole genome shotgun (WGS) entry which is preliminary data.</text>
</comment>
<proteinExistence type="predicted"/>
<dbReference type="CDD" id="cd00085">
    <property type="entry name" value="HNHc"/>
    <property type="match status" value="1"/>
</dbReference>
<dbReference type="Proteomes" id="UP001500212">
    <property type="component" value="Unassembled WGS sequence"/>
</dbReference>
<reference evidence="3" key="1">
    <citation type="journal article" date="2019" name="Int. J. Syst. Evol. Microbiol.">
        <title>The Global Catalogue of Microorganisms (GCM) 10K type strain sequencing project: providing services to taxonomists for standard genome sequencing and annotation.</title>
        <authorList>
            <consortium name="The Broad Institute Genomics Platform"/>
            <consortium name="The Broad Institute Genome Sequencing Center for Infectious Disease"/>
            <person name="Wu L."/>
            <person name="Ma J."/>
        </authorList>
    </citation>
    <scope>NUCLEOTIDE SEQUENCE [LARGE SCALE GENOMIC DNA]</scope>
    <source>
        <strain evidence="3">JCM 17938</strain>
    </source>
</reference>
<protein>
    <recommendedName>
        <fullName evidence="1">HNH nuclease domain-containing protein</fullName>
    </recommendedName>
</protein>
<evidence type="ECO:0000313" key="2">
    <source>
        <dbReference type="EMBL" id="GAA4619401.1"/>
    </source>
</evidence>
<sequence length="316" mass="35555">MKKAWVGVTDGSWYRFLAERPELGEVNFWRPSSKDEFKALNRGEPFFFKTKAPHNRIVGGGFFSGFERFPLSEAWDLFGEANGAASLDELRQRLNANRRSNPIAVGDDPVIGCILVRDVRFFPAGQEADPPQDFARNLVQGRGYKLKEHPEAAYLIRLATRLLGYDVEIDDSKPWHLPGPVLGDPRLQPRRLGQGSFKTAVLEAYGRRCAITGSRIRPALQAAHILPVSKGGLHSLDNGLLLRADVHVLFDKGYLSVDQGYRLKVSPRLQADFEDGEELYARAGQPIALPQRAADHPNRDFLEWHETRIFKASRRG</sequence>
<accession>A0ABP8TYB2</accession>
<dbReference type="InterPro" id="IPR003615">
    <property type="entry name" value="HNH_nuc"/>
</dbReference>
<name>A0ABP8TYB2_9ACTN</name>
<evidence type="ECO:0000313" key="3">
    <source>
        <dbReference type="Proteomes" id="UP001500212"/>
    </source>
</evidence>
<dbReference type="RefSeq" id="WP_345367569.1">
    <property type="nucleotide sequence ID" value="NZ_BAABHJ010000041.1"/>
</dbReference>
<organism evidence="2 3">
    <name type="scientific">Actinoallomurus liliacearum</name>
    <dbReference type="NCBI Taxonomy" id="1080073"/>
    <lineage>
        <taxon>Bacteria</taxon>
        <taxon>Bacillati</taxon>
        <taxon>Actinomycetota</taxon>
        <taxon>Actinomycetes</taxon>
        <taxon>Streptosporangiales</taxon>
        <taxon>Thermomonosporaceae</taxon>
        <taxon>Actinoallomurus</taxon>
    </lineage>
</organism>
<evidence type="ECO:0000259" key="1">
    <source>
        <dbReference type="Pfam" id="PF13391"/>
    </source>
</evidence>
<dbReference type="EMBL" id="BAABHJ010000041">
    <property type="protein sequence ID" value="GAA4619401.1"/>
    <property type="molecule type" value="Genomic_DNA"/>
</dbReference>
<gene>
    <name evidence="2" type="ORF">GCM10023195_87700</name>
</gene>